<evidence type="ECO:0000256" key="2">
    <source>
        <dbReference type="ARBA" id="ARBA00009165"/>
    </source>
</evidence>
<feature type="transmembrane region" description="Helical" evidence="10">
    <location>
        <begin position="73"/>
        <end position="91"/>
    </location>
</feature>
<feature type="transmembrane region" description="Helical" evidence="10">
    <location>
        <begin position="140"/>
        <end position="165"/>
    </location>
</feature>
<dbReference type="GO" id="GO:0005886">
    <property type="term" value="C:plasma membrane"/>
    <property type="evidence" value="ECO:0007669"/>
    <property type="project" value="UniProtKB-SubCell"/>
</dbReference>
<evidence type="ECO:0000256" key="6">
    <source>
        <dbReference type="ARBA" id="ARBA00022692"/>
    </source>
</evidence>
<name>X1IQY3_9ZZZZ</name>
<evidence type="ECO:0000256" key="1">
    <source>
        <dbReference type="ARBA" id="ARBA00004651"/>
    </source>
</evidence>
<evidence type="ECO:0000313" key="11">
    <source>
        <dbReference type="EMBL" id="GAH71665.1"/>
    </source>
</evidence>
<evidence type="ECO:0000256" key="3">
    <source>
        <dbReference type="ARBA" id="ARBA00018997"/>
    </source>
</evidence>
<evidence type="ECO:0000256" key="4">
    <source>
        <dbReference type="ARBA" id="ARBA00022475"/>
    </source>
</evidence>
<dbReference type="Pfam" id="PF13367">
    <property type="entry name" value="PrsW-protease"/>
    <property type="match status" value="1"/>
</dbReference>
<comment type="similarity">
    <text evidence="2">Belongs to the protease PrsW family.</text>
</comment>
<dbReference type="PANTHER" id="PTHR36844:SF1">
    <property type="entry name" value="PROTEASE PRSW"/>
    <property type="match status" value="1"/>
</dbReference>
<keyword evidence="9 10" id="KW-0472">Membrane</keyword>
<feature type="non-terminal residue" evidence="11">
    <location>
        <position position="1"/>
    </location>
</feature>
<keyword evidence="7" id="KW-0378">Hydrolase</keyword>
<sequence>LLAVFLGIIPGIFWLWFFYRKDKYNPEPKRLIALVFFAGVLSVIPTFILEELFNAFIAPMELATGKVTDWRDTLQIFVVFFFGVGPIEEFSKYLAVRISIYRNRNFDEPVDGVIYAVAAALGFATLENILYILSAADVKGMLFIFILRFFLSTLAHIYFSAMWGYGLGRKKFKRGKAMVLKGLILASFLHGLFNFLLTWNIYAAILVLPLMVIMGRLTGARIKDLLMLSPYRPIIRAKVHCPHCQKLAQPKDYNLICNICGKRIPFKA</sequence>
<keyword evidence="4" id="KW-1003">Cell membrane</keyword>
<comment type="caution">
    <text evidence="11">The sequence shown here is derived from an EMBL/GenBank/DDBJ whole genome shotgun (WGS) entry which is preliminary data.</text>
</comment>
<keyword evidence="5" id="KW-0645">Protease</keyword>
<evidence type="ECO:0000256" key="8">
    <source>
        <dbReference type="ARBA" id="ARBA00022989"/>
    </source>
</evidence>
<dbReference type="GO" id="GO:0008233">
    <property type="term" value="F:peptidase activity"/>
    <property type="evidence" value="ECO:0007669"/>
    <property type="project" value="UniProtKB-KW"/>
</dbReference>
<dbReference type="EMBL" id="BARU01028527">
    <property type="protein sequence ID" value="GAH71665.1"/>
    <property type="molecule type" value="Genomic_DNA"/>
</dbReference>
<dbReference type="PANTHER" id="PTHR36844">
    <property type="entry name" value="PROTEASE PRSW"/>
    <property type="match status" value="1"/>
</dbReference>
<feature type="transmembrane region" description="Helical" evidence="10">
    <location>
        <begin position="31"/>
        <end position="53"/>
    </location>
</feature>
<keyword evidence="6 10" id="KW-0812">Transmembrane</keyword>
<proteinExistence type="inferred from homology"/>
<dbReference type="InterPro" id="IPR026898">
    <property type="entry name" value="PrsW"/>
</dbReference>
<reference evidence="11" key="1">
    <citation type="journal article" date="2014" name="Front. Microbiol.">
        <title>High frequency of phylogenetically diverse reductive dehalogenase-homologous genes in deep subseafloor sedimentary metagenomes.</title>
        <authorList>
            <person name="Kawai M."/>
            <person name="Futagami T."/>
            <person name="Toyoda A."/>
            <person name="Takaki Y."/>
            <person name="Nishi S."/>
            <person name="Hori S."/>
            <person name="Arai W."/>
            <person name="Tsubouchi T."/>
            <person name="Morono Y."/>
            <person name="Uchiyama I."/>
            <person name="Ito T."/>
            <person name="Fujiyama A."/>
            <person name="Inagaki F."/>
            <person name="Takami H."/>
        </authorList>
    </citation>
    <scope>NUCLEOTIDE SEQUENCE</scope>
    <source>
        <strain evidence="11">Expedition CK06-06</strain>
    </source>
</reference>
<protein>
    <recommendedName>
        <fullName evidence="3">Protease PrsW</fullName>
    </recommendedName>
</protein>
<evidence type="ECO:0000256" key="10">
    <source>
        <dbReference type="SAM" id="Phobius"/>
    </source>
</evidence>
<dbReference type="InterPro" id="IPR023596">
    <property type="entry name" value="Peptidase_PrsW_arch/bac"/>
</dbReference>
<feature type="non-terminal residue" evidence="11">
    <location>
        <position position="268"/>
    </location>
</feature>
<gene>
    <name evidence="11" type="ORF">S03H2_45519</name>
</gene>
<dbReference type="PIRSF" id="PIRSF016933">
    <property type="entry name" value="PrsW"/>
    <property type="match status" value="1"/>
</dbReference>
<comment type="subcellular location">
    <subcellularLocation>
        <location evidence="1">Cell membrane</location>
        <topology evidence="1">Multi-pass membrane protein</topology>
    </subcellularLocation>
</comment>
<dbReference type="GO" id="GO:0006508">
    <property type="term" value="P:proteolysis"/>
    <property type="evidence" value="ECO:0007669"/>
    <property type="project" value="UniProtKB-KW"/>
</dbReference>
<organism evidence="11">
    <name type="scientific">marine sediment metagenome</name>
    <dbReference type="NCBI Taxonomy" id="412755"/>
    <lineage>
        <taxon>unclassified sequences</taxon>
        <taxon>metagenomes</taxon>
        <taxon>ecological metagenomes</taxon>
    </lineage>
</organism>
<evidence type="ECO:0000256" key="5">
    <source>
        <dbReference type="ARBA" id="ARBA00022670"/>
    </source>
</evidence>
<feature type="transmembrane region" description="Helical" evidence="10">
    <location>
        <begin position="112"/>
        <end position="134"/>
    </location>
</feature>
<evidence type="ECO:0000256" key="9">
    <source>
        <dbReference type="ARBA" id="ARBA00023136"/>
    </source>
</evidence>
<evidence type="ECO:0000256" key="7">
    <source>
        <dbReference type="ARBA" id="ARBA00022801"/>
    </source>
</evidence>
<dbReference type="AlphaFoldDB" id="X1IQY3"/>
<keyword evidence="8 10" id="KW-1133">Transmembrane helix</keyword>
<accession>X1IQY3</accession>